<comment type="similarity">
    <text evidence="1 8">Belongs to the polyribonucleotide nucleotidyltransferase family.</text>
</comment>
<dbReference type="InterPro" id="IPR003029">
    <property type="entry name" value="S1_domain"/>
</dbReference>
<dbReference type="GO" id="GO:0004654">
    <property type="term" value="F:polyribonucleotide nucleotidyltransferase activity"/>
    <property type="evidence" value="ECO:0007669"/>
    <property type="project" value="UniProtKB-UniRule"/>
</dbReference>
<dbReference type="SUPFAM" id="SSF54211">
    <property type="entry name" value="Ribosomal protein S5 domain 2-like"/>
    <property type="match status" value="2"/>
</dbReference>
<dbReference type="PANTHER" id="PTHR11252">
    <property type="entry name" value="POLYRIBONUCLEOTIDE NUCLEOTIDYLTRANSFERASE"/>
    <property type="match status" value="1"/>
</dbReference>
<dbReference type="Proteomes" id="UP000625735">
    <property type="component" value="Unassembled WGS sequence"/>
</dbReference>
<keyword evidence="6 8" id="KW-0460">Magnesium</keyword>
<dbReference type="FunFam" id="3.30.230.70:FF:000001">
    <property type="entry name" value="Polyribonucleotide nucleotidyltransferase"/>
    <property type="match status" value="1"/>
</dbReference>
<dbReference type="InterPro" id="IPR015847">
    <property type="entry name" value="ExoRNase_PH_dom2"/>
</dbReference>
<keyword evidence="2 8" id="KW-0963">Cytoplasm</keyword>
<protein>
    <recommendedName>
        <fullName evidence="8">Polyribonucleotide nucleotidyltransferase</fullName>
        <ecNumber evidence="8">2.7.7.8</ecNumber>
    </recommendedName>
    <alternativeName>
        <fullName evidence="8">Polynucleotide phosphorylase</fullName>
        <shortName evidence="8">PNPase</shortName>
    </alternativeName>
</protein>
<dbReference type="FunFam" id="3.30.1370.10:FF:000001">
    <property type="entry name" value="Polyribonucleotide nucleotidyltransferase"/>
    <property type="match status" value="1"/>
</dbReference>
<dbReference type="GO" id="GO:0006402">
    <property type="term" value="P:mRNA catabolic process"/>
    <property type="evidence" value="ECO:0007669"/>
    <property type="project" value="UniProtKB-UniRule"/>
</dbReference>
<dbReference type="InterPro" id="IPR027408">
    <property type="entry name" value="PNPase/RNase_PH_dom_sf"/>
</dbReference>
<dbReference type="InterPro" id="IPR036612">
    <property type="entry name" value="KH_dom_type_1_sf"/>
</dbReference>
<dbReference type="AlphaFoldDB" id="A0A917D9I8"/>
<comment type="function">
    <text evidence="8">Involved in mRNA degradation. Catalyzes the phosphorolysis of single-stranded polyribonucleotides processively in the 3'- to 5'-direction.</text>
</comment>
<organism evidence="11 12">
    <name type="scientific">Flavobacterium orientale</name>
    <dbReference type="NCBI Taxonomy" id="1756020"/>
    <lineage>
        <taxon>Bacteria</taxon>
        <taxon>Pseudomonadati</taxon>
        <taxon>Bacteroidota</taxon>
        <taxon>Flavobacteriia</taxon>
        <taxon>Flavobacteriales</taxon>
        <taxon>Flavobacteriaceae</taxon>
        <taxon>Flavobacterium</taxon>
    </lineage>
</organism>
<dbReference type="InterPro" id="IPR020568">
    <property type="entry name" value="Ribosomal_Su5_D2-typ_SF"/>
</dbReference>
<keyword evidence="7 8" id="KW-0694">RNA-binding</keyword>
<dbReference type="InterPro" id="IPR012162">
    <property type="entry name" value="PNPase"/>
</dbReference>
<proteinExistence type="inferred from homology"/>
<reference evidence="11" key="2">
    <citation type="submission" date="2020-09" db="EMBL/GenBank/DDBJ databases">
        <authorList>
            <person name="Sun Q."/>
            <person name="Zhou Y."/>
        </authorList>
    </citation>
    <scope>NUCLEOTIDE SEQUENCE</scope>
    <source>
        <strain evidence="11">CGMCC 1.12506</strain>
    </source>
</reference>
<feature type="region of interest" description="Disordered" evidence="9">
    <location>
        <begin position="697"/>
        <end position="720"/>
    </location>
</feature>
<keyword evidence="5 8" id="KW-0479">Metal-binding</keyword>
<dbReference type="CDD" id="cd02393">
    <property type="entry name" value="KH-I_PNPase"/>
    <property type="match status" value="1"/>
</dbReference>
<reference evidence="11" key="1">
    <citation type="journal article" date="2014" name="Int. J. Syst. Evol. Microbiol.">
        <title>Complete genome sequence of Corynebacterium casei LMG S-19264T (=DSM 44701T), isolated from a smear-ripened cheese.</title>
        <authorList>
            <consortium name="US DOE Joint Genome Institute (JGI-PGF)"/>
            <person name="Walter F."/>
            <person name="Albersmeier A."/>
            <person name="Kalinowski J."/>
            <person name="Ruckert C."/>
        </authorList>
    </citation>
    <scope>NUCLEOTIDE SEQUENCE</scope>
    <source>
        <strain evidence="11">CGMCC 1.12506</strain>
    </source>
</reference>
<dbReference type="EMBL" id="BMFG01000001">
    <property type="protein sequence ID" value="GGD13809.1"/>
    <property type="molecule type" value="Genomic_DNA"/>
</dbReference>
<evidence type="ECO:0000256" key="6">
    <source>
        <dbReference type="ARBA" id="ARBA00022842"/>
    </source>
</evidence>
<evidence type="ECO:0000313" key="11">
    <source>
        <dbReference type="EMBL" id="GGD13809.1"/>
    </source>
</evidence>
<dbReference type="PIRSF" id="PIRSF005499">
    <property type="entry name" value="PNPase"/>
    <property type="match status" value="1"/>
</dbReference>
<dbReference type="SUPFAM" id="SSF54791">
    <property type="entry name" value="Eukaryotic type KH-domain (KH-domain type I)"/>
    <property type="match status" value="1"/>
</dbReference>
<dbReference type="Gene3D" id="3.30.1370.10">
    <property type="entry name" value="K Homology domain, type 1"/>
    <property type="match status" value="1"/>
</dbReference>
<dbReference type="GO" id="GO:0005829">
    <property type="term" value="C:cytosol"/>
    <property type="evidence" value="ECO:0007669"/>
    <property type="project" value="UniProtKB-ARBA"/>
</dbReference>
<dbReference type="NCBIfam" id="TIGR03591">
    <property type="entry name" value="polynuc_phos"/>
    <property type="match status" value="1"/>
</dbReference>
<dbReference type="PROSITE" id="PS50126">
    <property type="entry name" value="S1"/>
    <property type="match status" value="1"/>
</dbReference>
<comment type="subcellular location">
    <subcellularLocation>
        <location evidence="8">Cytoplasm</location>
    </subcellularLocation>
</comment>
<dbReference type="Pfam" id="PF03725">
    <property type="entry name" value="RNase_PH_C"/>
    <property type="match status" value="2"/>
</dbReference>
<dbReference type="Gene3D" id="3.30.230.70">
    <property type="entry name" value="GHMP Kinase, N-terminal domain"/>
    <property type="match status" value="2"/>
</dbReference>
<accession>A0A917D9I8</accession>
<dbReference type="SMART" id="SM00316">
    <property type="entry name" value="S1"/>
    <property type="match status" value="1"/>
</dbReference>
<evidence type="ECO:0000313" key="12">
    <source>
        <dbReference type="Proteomes" id="UP000625735"/>
    </source>
</evidence>
<feature type="binding site" evidence="8">
    <location>
        <position position="491"/>
    </location>
    <ligand>
        <name>Mg(2+)</name>
        <dbReference type="ChEBI" id="CHEBI:18420"/>
    </ligand>
</feature>
<dbReference type="InterPro" id="IPR004087">
    <property type="entry name" value="KH_dom"/>
</dbReference>
<name>A0A917D9I8_9FLAO</name>
<dbReference type="PANTHER" id="PTHR11252:SF0">
    <property type="entry name" value="POLYRIBONUCLEOTIDE NUCLEOTIDYLTRANSFERASE 1, MITOCHONDRIAL"/>
    <property type="match status" value="1"/>
</dbReference>
<evidence type="ECO:0000256" key="8">
    <source>
        <dbReference type="HAMAP-Rule" id="MF_01595"/>
    </source>
</evidence>
<dbReference type="NCBIfam" id="NF008805">
    <property type="entry name" value="PRK11824.1"/>
    <property type="match status" value="1"/>
</dbReference>
<dbReference type="Pfam" id="PF00013">
    <property type="entry name" value="KH_1"/>
    <property type="match status" value="1"/>
</dbReference>
<feature type="binding site" evidence="8">
    <location>
        <position position="497"/>
    </location>
    <ligand>
        <name>Mg(2+)</name>
        <dbReference type="ChEBI" id="CHEBI:18420"/>
    </ligand>
</feature>
<feature type="domain" description="S1 motif" evidence="10">
    <location>
        <begin position="630"/>
        <end position="701"/>
    </location>
</feature>
<evidence type="ECO:0000256" key="7">
    <source>
        <dbReference type="ARBA" id="ARBA00022884"/>
    </source>
</evidence>
<evidence type="ECO:0000259" key="10">
    <source>
        <dbReference type="PROSITE" id="PS50126"/>
    </source>
</evidence>
<dbReference type="SUPFAM" id="SSF46915">
    <property type="entry name" value="Polynucleotide phosphorylase/guanosine pentaphosphate synthase (PNPase/GPSI), domain 3"/>
    <property type="match status" value="1"/>
</dbReference>
<sequence length="720" mass="78847">MIPNVTKEVIDLGDGRTISIETGKLAKQADGSVVVRLGDCMLLATAVSARTANPNVDFLPLTVDYREKFAAAGRFPGGFFKREARPSDSEVLTMRLVDRVLRPLFPDDYHAETQVMIQLMSHDENVMPDALAGLAASAALAVSDIPFYNLISEVRVARVDGKFIINPSKTQLEQSDIDMMIGASLDSVAMVEGEMKEISEKEMVEAIKFAHEAIKIQIHAQLRLQEAFGKKEIRTYEGEPEDEAVYAKVKAAAYDKCYAIAQAASGKSERTEKFALVKEECKALFTEEEYAENADLAGLVGKYYYKTNKEAVRNVILEKGIRLDGRKTTEIRPIWCEIDYLPSVHGSSLFTRGETQALATVTLGTSREANQIDSPSEQGEEKFYLHYNFPPFSTGEAKPLRGTSRREVGHGNLAQRALKNMIPAECPYTIRIVSEVLESNGSSSMATVCAGTMALMDAGVQMVKPVSGIAMGLITDGQKFAVLSDILGDEDHLGDMDFKVTGTADGITACQMDIKIDGLRYDIMEQALDQAREGRLHILGKLVETIATPRPDVKKHAPKIIMRTIPGAFIGALIGPGGKVIQELQKATGTTIVINEVDEQGVVEILGTDPDGIAAVLAKIDSLLFKPQMGEAYEVKVIKMLDFGAVVEYTAAPGNEVLLHVSELAWERTENVTDVVNMGDVFQVKYLGVDPKTRKEKVSRKALLPRPPRDENNKITPKQG</sequence>
<dbReference type="InterPro" id="IPR012340">
    <property type="entry name" value="NA-bd_OB-fold"/>
</dbReference>
<dbReference type="Pfam" id="PF01138">
    <property type="entry name" value="RNase_PH"/>
    <property type="match status" value="2"/>
</dbReference>
<dbReference type="CDD" id="cd11363">
    <property type="entry name" value="RNase_PH_PNPase_1"/>
    <property type="match status" value="1"/>
</dbReference>
<dbReference type="Gene3D" id="2.40.50.140">
    <property type="entry name" value="Nucleic acid-binding proteins"/>
    <property type="match status" value="1"/>
</dbReference>
<dbReference type="Pfam" id="PF03726">
    <property type="entry name" value="PNPase"/>
    <property type="match status" value="1"/>
</dbReference>
<evidence type="ECO:0000256" key="3">
    <source>
        <dbReference type="ARBA" id="ARBA00022679"/>
    </source>
</evidence>
<dbReference type="InterPro" id="IPR001247">
    <property type="entry name" value="ExoRNase_PH_dom1"/>
</dbReference>
<dbReference type="SUPFAM" id="SSF55666">
    <property type="entry name" value="Ribonuclease PH domain 2-like"/>
    <property type="match status" value="2"/>
</dbReference>
<dbReference type="CDD" id="cd11364">
    <property type="entry name" value="RNase_PH_PNPase_2"/>
    <property type="match status" value="1"/>
</dbReference>
<dbReference type="GO" id="GO:0000287">
    <property type="term" value="F:magnesium ion binding"/>
    <property type="evidence" value="ECO:0007669"/>
    <property type="project" value="UniProtKB-UniRule"/>
</dbReference>
<comment type="caution">
    <text evidence="11">The sequence shown here is derived from an EMBL/GenBank/DDBJ whole genome shotgun (WGS) entry which is preliminary data.</text>
</comment>
<dbReference type="Pfam" id="PF00575">
    <property type="entry name" value="S1"/>
    <property type="match status" value="1"/>
</dbReference>
<dbReference type="EC" id="2.7.7.8" evidence="8"/>
<dbReference type="RefSeq" id="WP_188360550.1">
    <property type="nucleotide sequence ID" value="NZ_BMFG01000001.1"/>
</dbReference>
<evidence type="ECO:0000256" key="2">
    <source>
        <dbReference type="ARBA" id="ARBA00022490"/>
    </source>
</evidence>
<dbReference type="InterPro" id="IPR036456">
    <property type="entry name" value="PNPase_PH_RNA-bd_sf"/>
</dbReference>
<evidence type="ECO:0000256" key="1">
    <source>
        <dbReference type="ARBA" id="ARBA00007404"/>
    </source>
</evidence>
<comment type="cofactor">
    <cofactor evidence="8">
        <name>Mg(2+)</name>
        <dbReference type="ChEBI" id="CHEBI:18420"/>
    </cofactor>
</comment>
<dbReference type="GO" id="GO:0000175">
    <property type="term" value="F:3'-5'-RNA exonuclease activity"/>
    <property type="evidence" value="ECO:0007669"/>
    <property type="project" value="TreeGrafter"/>
</dbReference>
<gene>
    <name evidence="8 11" type="primary">pnp</name>
    <name evidence="11" type="ORF">GCM10011343_01090</name>
</gene>
<dbReference type="GO" id="GO:0006396">
    <property type="term" value="P:RNA processing"/>
    <property type="evidence" value="ECO:0007669"/>
    <property type="project" value="InterPro"/>
</dbReference>
<keyword evidence="12" id="KW-1185">Reference proteome</keyword>
<keyword evidence="3 8" id="KW-0808">Transferase</keyword>
<dbReference type="InterPro" id="IPR036345">
    <property type="entry name" value="ExoRNase_PH_dom2_sf"/>
</dbReference>
<evidence type="ECO:0000256" key="9">
    <source>
        <dbReference type="SAM" id="MobiDB-lite"/>
    </source>
</evidence>
<dbReference type="GO" id="GO:0003723">
    <property type="term" value="F:RNA binding"/>
    <property type="evidence" value="ECO:0007669"/>
    <property type="project" value="UniProtKB-UniRule"/>
</dbReference>
<evidence type="ECO:0000256" key="4">
    <source>
        <dbReference type="ARBA" id="ARBA00022695"/>
    </source>
</evidence>
<dbReference type="SUPFAM" id="SSF50249">
    <property type="entry name" value="Nucleic acid-binding proteins"/>
    <property type="match status" value="1"/>
</dbReference>
<keyword evidence="4 8" id="KW-0548">Nucleotidyltransferase</keyword>
<dbReference type="HAMAP" id="MF_01595">
    <property type="entry name" value="PNPase"/>
    <property type="match status" value="1"/>
</dbReference>
<comment type="catalytic activity">
    <reaction evidence="8">
        <text>RNA(n+1) + phosphate = RNA(n) + a ribonucleoside 5'-diphosphate</text>
        <dbReference type="Rhea" id="RHEA:22096"/>
        <dbReference type="Rhea" id="RHEA-COMP:14527"/>
        <dbReference type="Rhea" id="RHEA-COMP:17342"/>
        <dbReference type="ChEBI" id="CHEBI:43474"/>
        <dbReference type="ChEBI" id="CHEBI:57930"/>
        <dbReference type="ChEBI" id="CHEBI:140395"/>
        <dbReference type="EC" id="2.7.7.8"/>
    </reaction>
</comment>
<dbReference type="InterPro" id="IPR004088">
    <property type="entry name" value="KH_dom_type_1"/>
</dbReference>
<evidence type="ECO:0000256" key="5">
    <source>
        <dbReference type="ARBA" id="ARBA00022723"/>
    </source>
</evidence>
<dbReference type="PROSITE" id="PS50084">
    <property type="entry name" value="KH_TYPE_1"/>
    <property type="match status" value="1"/>
</dbReference>
<dbReference type="SMART" id="SM00322">
    <property type="entry name" value="KH"/>
    <property type="match status" value="1"/>
</dbReference>
<dbReference type="InterPro" id="IPR015848">
    <property type="entry name" value="PNPase_PH_RNA-bd_bac/org-type"/>
</dbReference>
<dbReference type="FunFam" id="3.30.230.70:FF:000002">
    <property type="entry name" value="Polyribonucleotide nucleotidyltransferase"/>
    <property type="match status" value="1"/>
</dbReference>